<evidence type="ECO:0000256" key="2">
    <source>
        <dbReference type="ARBA" id="ARBA00009347"/>
    </source>
</evidence>
<feature type="domain" description="Acyl-CoA oxidase/dehydrogenase middle" evidence="7">
    <location>
        <begin position="184"/>
        <end position="276"/>
    </location>
</feature>
<dbReference type="Pfam" id="PF00441">
    <property type="entry name" value="Acyl-CoA_dh_1"/>
    <property type="match status" value="1"/>
</dbReference>
<dbReference type="Gene3D" id="1.20.140.10">
    <property type="entry name" value="Butyryl-CoA Dehydrogenase, subunit A, domain 3"/>
    <property type="match status" value="1"/>
</dbReference>
<feature type="domain" description="Acyl-CoA dehydrogenase/oxidase C-terminal" evidence="6">
    <location>
        <begin position="286"/>
        <end position="441"/>
    </location>
</feature>
<feature type="domain" description="Adaptive response protein AidB N-terminal" evidence="8">
    <location>
        <begin position="9"/>
        <end position="169"/>
    </location>
</feature>
<evidence type="ECO:0000313" key="9">
    <source>
        <dbReference type="EMBL" id="MFD2183147.1"/>
    </source>
</evidence>
<name>A0ABW5AL44_9BRAD</name>
<organism evidence="9 10">
    <name type="scientific">Rhodoplanes azumiensis</name>
    <dbReference type="NCBI Taxonomy" id="1897628"/>
    <lineage>
        <taxon>Bacteria</taxon>
        <taxon>Pseudomonadati</taxon>
        <taxon>Pseudomonadota</taxon>
        <taxon>Alphaproteobacteria</taxon>
        <taxon>Hyphomicrobiales</taxon>
        <taxon>Nitrobacteraceae</taxon>
        <taxon>Rhodoplanes</taxon>
    </lineage>
</organism>
<evidence type="ECO:0000259" key="6">
    <source>
        <dbReference type="Pfam" id="PF00441"/>
    </source>
</evidence>
<dbReference type="InterPro" id="IPR009075">
    <property type="entry name" value="AcylCo_DH/oxidase_C"/>
</dbReference>
<dbReference type="EMBL" id="JBHUIW010000014">
    <property type="protein sequence ID" value="MFD2183147.1"/>
    <property type="molecule type" value="Genomic_DNA"/>
</dbReference>
<keyword evidence="5" id="KW-0560">Oxidoreductase</keyword>
<dbReference type="InterPro" id="IPR041504">
    <property type="entry name" value="AidB_N"/>
</dbReference>
<gene>
    <name evidence="9" type="ORF">ACFSOX_13395</name>
</gene>
<dbReference type="PANTHER" id="PTHR42707">
    <property type="entry name" value="ACYL-COA DEHYDROGENASE"/>
    <property type="match status" value="1"/>
</dbReference>
<dbReference type="PROSITE" id="PS00073">
    <property type="entry name" value="ACYL_COA_DH_2"/>
    <property type="match status" value="1"/>
</dbReference>
<dbReference type="InterPro" id="IPR009100">
    <property type="entry name" value="AcylCoA_DH/oxidase_NM_dom_sf"/>
</dbReference>
<evidence type="ECO:0000256" key="5">
    <source>
        <dbReference type="RuleBase" id="RU362125"/>
    </source>
</evidence>
<dbReference type="InterPro" id="IPR052904">
    <property type="entry name" value="Acyl-CoA_dehydrogenase-like"/>
</dbReference>
<accession>A0ABW5AL44</accession>
<evidence type="ECO:0000313" key="10">
    <source>
        <dbReference type="Proteomes" id="UP001597314"/>
    </source>
</evidence>
<keyword evidence="3 5" id="KW-0285">Flavoprotein</keyword>
<dbReference type="SUPFAM" id="SSF47203">
    <property type="entry name" value="Acyl-CoA dehydrogenase C-terminal domain-like"/>
    <property type="match status" value="1"/>
</dbReference>
<dbReference type="Pfam" id="PF02770">
    <property type="entry name" value="Acyl-CoA_dh_M"/>
    <property type="match status" value="1"/>
</dbReference>
<evidence type="ECO:0000256" key="1">
    <source>
        <dbReference type="ARBA" id="ARBA00001974"/>
    </source>
</evidence>
<dbReference type="PANTHER" id="PTHR42707:SF3">
    <property type="entry name" value="ACYL-COA DEHYDROGENASE AIDB-RELATED"/>
    <property type="match status" value="1"/>
</dbReference>
<keyword evidence="10" id="KW-1185">Reference proteome</keyword>
<dbReference type="InterPro" id="IPR006089">
    <property type="entry name" value="Acyl-CoA_DH_CS"/>
</dbReference>
<evidence type="ECO:0000259" key="8">
    <source>
        <dbReference type="Pfam" id="PF18158"/>
    </source>
</evidence>
<dbReference type="InterPro" id="IPR036250">
    <property type="entry name" value="AcylCo_DH-like_C"/>
</dbReference>
<dbReference type="Gene3D" id="2.40.110.20">
    <property type="match status" value="1"/>
</dbReference>
<evidence type="ECO:0000259" key="7">
    <source>
        <dbReference type="Pfam" id="PF02770"/>
    </source>
</evidence>
<proteinExistence type="inferred from homology"/>
<comment type="cofactor">
    <cofactor evidence="1 5">
        <name>FAD</name>
        <dbReference type="ChEBI" id="CHEBI:57692"/>
    </cofactor>
</comment>
<evidence type="ECO:0000256" key="3">
    <source>
        <dbReference type="ARBA" id="ARBA00022630"/>
    </source>
</evidence>
<protein>
    <submittedName>
        <fullName evidence="9">Acyl-CoA dehydrogenase family protein</fullName>
    </submittedName>
</protein>
<evidence type="ECO:0000256" key="4">
    <source>
        <dbReference type="ARBA" id="ARBA00022827"/>
    </source>
</evidence>
<comment type="caution">
    <text evidence="9">The sequence shown here is derived from an EMBL/GenBank/DDBJ whole genome shotgun (WGS) entry which is preliminary data.</text>
</comment>
<comment type="similarity">
    <text evidence="2 5">Belongs to the acyl-CoA dehydrogenase family.</text>
</comment>
<dbReference type="SUPFAM" id="SSF56645">
    <property type="entry name" value="Acyl-CoA dehydrogenase NM domain-like"/>
    <property type="match status" value="1"/>
</dbReference>
<sequence>MMAEQERHNQPPSFADIDLYDTDRALKDAVVANGAVDEARLLGAFGRRWGAGEMAEHARLANENTPRLQAFDARGERRDTVEFHPSYHHLLKESVGVSLHCSTWTPDGARADAPSEVARAARFYMVAQVENGHLATIITTRAAVAPLAATASPIAAEMIRKVVNRHYDPSFRPWEEKFGLTLGMGVTERQGGTDVRSVATTAAPTADGYAVSGHKWFMSAPMSDGFVVLAQAAGGPVAVLVPRFRPDGVINGLELRRLKSTLGGRSAATAEVAFRDAFGWALGAEGEGVRTIMEMIQLSRADCAVSSAGLMRAALAHAVHHTRHRGVFGRRLHEQPLMRAVLADLALETEAAVALVFRLARSFDLASADPAERLRARLLTPVAKFRVAKTAPALVAEAMECLGGNGFVEDGPLPRLYREAPVNAIWEGAGNVLCLDVLRTLGRHRDAVMAVVDALAGEVGDLPGAAATAAAVRAAFDGPERERLARIGVERLALLATAAALRDSASPVAEIFARLRLAGAAGATAGTSDLSAPEIDRLLARAMPA</sequence>
<dbReference type="InterPro" id="IPR006091">
    <property type="entry name" value="Acyl-CoA_Oxase/DH_mid-dom"/>
</dbReference>
<keyword evidence="4 5" id="KW-0274">FAD</keyword>
<reference evidence="10" key="1">
    <citation type="journal article" date="2019" name="Int. J. Syst. Evol. Microbiol.">
        <title>The Global Catalogue of Microorganisms (GCM) 10K type strain sequencing project: providing services to taxonomists for standard genome sequencing and annotation.</title>
        <authorList>
            <consortium name="The Broad Institute Genomics Platform"/>
            <consortium name="The Broad Institute Genome Sequencing Center for Infectious Disease"/>
            <person name="Wu L."/>
            <person name="Ma J."/>
        </authorList>
    </citation>
    <scope>NUCLEOTIDE SEQUENCE [LARGE SCALE GENOMIC DNA]</scope>
    <source>
        <strain evidence="10">CGMCC 1.6774</strain>
    </source>
</reference>
<dbReference type="Gene3D" id="6.10.250.600">
    <property type="match status" value="1"/>
</dbReference>
<dbReference type="Proteomes" id="UP001597314">
    <property type="component" value="Unassembled WGS sequence"/>
</dbReference>
<dbReference type="Pfam" id="PF18158">
    <property type="entry name" value="AidB_N"/>
    <property type="match status" value="1"/>
</dbReference>